<feature type="domain" description="DUF4232" evidence="1">
    <location>
        <begin position="7"/>
        <end position="135"/>
    </location>
</feature>
<dbReference type="Proteomes" id="UP000812013">
    <property type="component" value="Unassembled WGS sequence"/>
</dbReference>
<gene>
    <name evidence="2" type="ORF">GPJ59_01975</name>
</gene>
<dbReference type="EMBL" id="WTFF01000006">
    <property type="protein sequence ID" value="MBW5480694.1"/>
    <property type="molecule type" value="Genomic_DNA"/>
</dbReference>
<protein>
    <submittedName>
        <fullName evidence="2">DUF4232 domain-containing protein</fullName>
    </submittedName>
</protein>
<proteinExistence type="predicted"/>
<name>A0ABS6YYZ3_9ACTN</name>
<evidence type="ECO:0000313" key="3">
    <source>
        <dbReference type="Proteomes" id="UP000812013"/>
    </source>
</evidence>
<accession>A0ABS6YYZ3</accession>
<dbReference type="InterPro" id="IPR025326">
    <property type="entry name" value="DUF4232"/>
</dbReference>
<dbReference type="Pfam" id="PF14016">
    <property type="entry name" value="DUF4232"/>
    <property type="match status" value="1"/>
</dbReference>
<evidence type="ECO:0000259" key="1">
    <source>
        <dbReference type="Pfam" id="PF14016"/>
    </source>
</evidence>
<organism evidence="2 3">
    <name type="scientific">Streptomyces bambusae</name>
    <dbReference type="NCBI Taxonomy" id="1550616"/>
    <lineage>
        <taxon>Bacteria</taxon>
        <taxon>Bacillati</taxon>
        <taxon>Actinomycetota</taxon>
        <taxon>Actinomycetes</taxon>
        <taxon>Kitasatosporales</taxon>
        <taxon>Streptomycetaceae</taxon>
        <taxon>Streptomyces</taxon>
    </lineage>
</organism>
<keyword evidence="3" id="KW-1185">Reference proteome</keyword>
<reference evidence="2 3" key="1">
    <citation type="submission" date="2019-12" db="EMBL/GenBank/DDBJ databases">
        <title>Genome sequence of Streptomyces bambusae.</title>
        <authorList>
            <person name="Bansal K."/>
            <person name="Choksket S."/>
            <person name="Korpole S."/>
            <person name="Patil P.B."/>
        </authorList>
    </citation>
    <scope>NUCLEOTIDE SEQUENCE [LARGE SCALE GENOMIC DNA]</scope>
    <source>
        <strain evidence="2 3">SK60</strain>
    </source>
</reference>
<sequence>MVLREGQGDAAMGLRVAEVQLLNCGTEPYVLEGYPDVKVLDKAKAPVRVDIGHGSNNVASGTGLDAQPERIVLQPGQHASFSLLWRNLVTDATVPATEGRHLEVRPRPGAPLLTLALTRPLDLGNTGRLGLGPWTAAAR</sequence>
<comment type="caution">
    <text evidence="2">The sequence shown here is derived from an EMBL/GenBank/DDBJ whole genome shotgun (WGS) entry which is preliminary data.</text>
</comment>
<evidence type="ECO:0000313" key="2">
    <source>
        <dbReference type="EMBL" id="MBW5480694.1"/>
    </source>
</evidence>